<dbReference type="AlphaFoldDB" id="A0A9N8VT49"/>
<comment type="caution">
    <text evidence="2">The sequence shown here is derived from an EMBL/GenBank/DDBJ whole genome shotgun (WGS) entry which is preliminary data.</text>
</comment>
<feature type="compositionally biased region" description="Basic and acidic residues" evidence="1">
    <location>
        <begin position="30"/>
        <end position="40"/>
    </location>
</feature>
<reference evidence="2" key="1">
    <citation type="submission" date="2021-06" db="EMBL/GenBank/DDBJ databases">
        <authorList>
            <person name="Kallberg Y."/>
            <person name="Tangrot J."/>
            <person name="Rosling A."/>
        </authorList>
    </citation>
    <scope>NUCLEOTIDE SEQUENCE</scope>
    <source>
        <strain evidence="2">UK204</strain>
    </source>
</reference>
<proteinExistence type="predicted"/>
<evidence type="ECO:0000256" key="1">
    <source>
        <dbReference type="SAM" id="MobiDB-lite"/>
    </source>
</evidence>
<accession>A0A9N8VT49</accession>
<evidence type="ECO:0000313" key="2">
    <source>
        <dbReference type="EMBL" id="CAG8465426.1"/>
    </source>
</evidence>
<feature type="compositionally biased region" description="Polar residues" evidence="1">
    <location>
        <begin position="41"/>
        <end position="51"/>
    </location>
</feature>
<name>A0A9N8VT49_9GLOM</name>
<feature type="region of interest" description="Disordered" evidence="1">
    <location>
        <begin position="1"/>
        <end position="54"/>
    </location>
</feature>
<evidence type="ECO:0000313" key="3">
    <source>
        <dbReference type="Proteomes" id="UP000789570"/>
    </source>
</evidence>
<dbReference type="Proteomes" id="UP000789570">
    <property type="component" value="Unassembled WGS sequence"/>
</dbReference>
<keyword evidence="3" id="KW-1185">Reference proteome</keyword>
<protein>
    <submittedName>
        <fullName evidence="2">5072_t:CDS:1</fullName>
    </submittedName>
</protein>
<dbReference type="OrthoDB" id="2446681at2759"/>
<sequence>MKTKSNEYSDVLDSIDDQKYANTDEPPYLLDEKQKQKNTDSDSNYTPSTSCKSDDTYVEEKHLKRYLSLTTNQKNLLTSITIQDHQEKEYEQQSQYIADKDIADRDIADEDIANRDIADKDIADRDIANKNIVGRDITDRDPIMDIRQNSTSSFSLSQTSILTIPIVHLVNDDATTGMLTDLVNETKILFLRTRDPSHSAQLQLVMAYSENYIHNNSITLDNIPTIENLKLYVDETCIYQCFKTSMIQIYMNNILKCSIDPHLSNASALNEVKSLDYITSQRSKASS</sequence>
<gene>
    <name evidence="2" type="ORF">FCALED_LOCUS1952</name>
</gene>
<organism evidence="2 3">
    <name type="scientific">Funneliformis caledonium</name>
    <dbReference type="NCBI Taxonomy" id="1117310"/>
    <lineage>
        <taxon>Eukaryota</taxon>
        <taxon>Fungi</taxon>
        <taxon>Fungi incertae sedis</taxon>
        <taxon>Mucoromycota</taxon>
        <taxon>Glomeromycotina</taxon>
        <taxon>Glomeromycetes</taxon>
        <taxon>Glomerales</taxon>
        <taxon>Glomeraceae</taxon>
        <taxon>Funneliformis</taxon>
    </lineage>
</organism>
<dbReference type="EMBL" id="CAJVPQ010000274">
    <property type="protein sequence ID" value="CAG8465426.1"/>
    <property type="molecule type" value="Genomic_DNA"/>
</dbReference>